<keyword evidence="2" id="KW-1185">Reference proteome</keyword>
<evidence type="ECO:0000313" key="2">
    <source>
        <dbReference type="Proteomes" id="UP000295680"/>
    </source>
</evidence>
<dbReference type="PANTHER" id="PTHR47623">
    <property type="entry name" value="OS09G0287300 PROTEIN"/>
    <property type="match status" value="1"/>
</dbReference>
<dbReference type="SMART" id="SM00855">
    <property type="entry name" value="PGAM"/>
    <property type="match status" value="1"/>
</dbReference>
<proteinExistence type="predicted"/>
<dbReference type="Pfam" id="PF00300">
    <property type="entry name" value="His_Phos_1"/>
    <property type="match status" value="1"/>
</dbReference>
<dbReference type="PANTHER" id="PTHR47623:SF1">
    <property type="entry name" value="OS09G0287300 PROTEIN"/>
    <property type="match status" value="1"/>
</dbReference>
<comment type="caution">
    <text evidence="1">The sequence shown here is derived from an EMBL/GenBank/DDBJ whole genome shotgun (WGS) entry which is preliminary data.</text>
</comment>
<dbReference type="CDD" id="cd07067">
    <property type="entry name" value="HP_PGM_like"/>
    <property type="match status" value="1"/>
</dbReference>
<dbReference type="SUPFAM" id="SSF53254">
    <property type="entry name" value="Phosphoglycerate mutase-like"/>
    <property type="match status" value="1"/>
</dbReference>
<dbReference type="Gene3D" id="3.40.50.1240">
    <property type="entry name" value="Phosphoglycerate mutase-like"/>
    <property type="match status" value="1"/>
</dbReference>
<protein>
    <submittedName>
        <fullName evidence="1">Phosphohistidine phosphatase</fullName>
    </submittedName>
</protein>
<gene>
    <name evidence="1" type="ORF">EV192_101875</name>
</gene>
<dbReference type="RefSeq" id="WP_132111270.1">
    <property type="nucleotide sequence ID" value="NZ_SLWS01000001.1"/>
</dbReference>
<name>A0A4R2JX27_9PSEU</name>
<dbReference type="AlphaFoldDB" id="A0A4R2JX27"/>
<organism evidence="1 2">
    <name type="scientific">Actinocrispum wychmicini</name>
    <dbReference type="NCBI Taxonomy" id="1213861"/>
    <lineage>
        <taxon>Bacteria</taxon>
        <taxon>Bacillati</taxon>
        <taxon>Actinomycetota</taxon>
        <taxon>Actinomycetes</taxon>
        <taxon>Pseudonocardiales</taxon>
        <taxon>Pseudonocardiaceae</taxon>
        <taxon>Actinocrispum</taxon>
    </lineage>
</organism>
<dbReference type="Proteomes" id="UP000295680">
    <property type="component" value="Unassembled WGS sequence"/>
</dbReference>
<dbReference type="InterPro" id="IPR029033">
    <property type="entry name" value="His_PPase_superfam"/>
</dbReference>
<dbReference type="OrthoDB" id="9810154at2"/>
<reference evidence="1 2" key="1">
    <citation type="submission" date="2019-03" db="EMBL/GenBank/DDBJ databases">
        <title>Genomic Encyclopedia of Type Strains, Phase IV (KMG-IV): sequencing the most valuable type-strain genomes for metagenomic binning, comparative biology and taxonomic classification.</title>
        <authorList>
            <person name="Goeker M."/>
        </authorList>
    </citation>
    <scope>NUCLEOTIDE SEQUENCE [LARGE SCALE GENOMIC DNA]</scope>
    <source>
        <strain evidence="1 2">DSM 45934</strain>
    </source>
</reference>
<dbReference type="EMBL" id="SLWS01000001">
    <property type="protein sequence ID" value="TCO65091.1"/>
    <property type="molecule type" value="Genomic_DNA"/>
</dbReference>
<evidence type="ECO:0000313" key="1">
    <source>
        <dbReference type="EMBL" id="TCO65091.1"/>
    </source>
</evidence>
<sequence>MVTLVVLRHAKSAWPEGVPDLERPLGERGLRDAPAAGRWLNEHVPSVDVVMCSPARRARQTWENASTQLTKAPLVHEASKMYYGPLLDVVRELPDVGTALVVGHNPDLTDLVDLLTGDRPEFRTSSIAVVESDLSWASAGHGWGRLVTVATPRG</sequence>
<accession>A0A4R2JX27</accession>
<dbReference type="InterPro" id="IPR013078">
    <property type="entry name" value="His_Pase_superF_clade-1"/>
</dbReference>